<dbReference type="EMBL" id="ALBS01000229">
    <property type="protein sequence ID" value="EJT47743.1"/>
    <property type="molecule type" value="Genomic_DNA"/>
</dbReference>
<keyword evidence="4" id="KW-0677">Repeat</keyword>
<dbReference type="GeneID" id="25986831"/>
<evidence type="ECO:0000256" key="7">
    <source>
        <dbReference type="ARBA" id="ARBA00023098"/>
    </source>
</evidence>
<evidence type="ECO:0000259" key="12">
    <source>
        <dbReference type="PROSITE" id="PS50035"/>
    </source>
</evidence>
<dbReference type="PANTHER" id="PTHR18896">
    <property type="entry name" value="PHOSPHOLIPASE D"/>
    <property type="match status" value="1"/>
</dbReference>
<organism evidence="13 14">
    <name type="scientific">Trichosporon asahii var. asahii (strain ATCC 90039 / CBS 2479 / JCM 2466 / KCTC 7840 / NBRC 103889/ NCYC 2677 / UAMH 7654)</name>
    <name type="common">Yeast</name>
    <dbReference type="NCBI Taxonomy" id="1186058"/>
    <lineage>
        <taxon>Eukaryota</taxon>
        <taxon>Fungi</taxon>
        <taxon>Dikarya</taxon>
        <taxon>Basidiomycota</taxon>
        <taxon>Agaricomycotina</taxon>
        <taxon>Tremellomycetes</taxon>
        <taxon>Trichosporonales</taxon>
        <taxon>Trichosporonaceae</taxon>
        <taxon>Trichosporon</taxon>
    </lineage>
</organism>
<feature type="region of interest" description="Disordered" evidence="11">
    <location>
        <begin position="1"/>
        <end position="36"/>
    </location>
</feature>
<dbReference type="VEuPathDB" id="FungiDB:A1Q1_03318"/>
<feature type="domain" description="PLD phosphodiesterase" evidence="12">
    <location>
        <begin position="1235"/>
        <end position="1262"/>
    </location>
</feature>
<dbReference type="PANTHER" id="PTHR18896:SF76">
    <property type="entry name" value="PHOSPHOLIPASE"/>
    <property type="match status" value="1"/>
</dbReference>
<feature type="compositionally biased region" description="Polar residues" evidence="11">
    <location>
        <begin position="1559"/>
        <end position="1569"/>
    </location>
</feature>
<feature type="region of interest" description="Disordered" evidence="11">
    <location>
        <begin position="165"/>
        <end position="210"/>
    </location>
</feature>
<dbReference type="Proteomes" id="UP000002748">
    <property type="component" value="Unassembled WGS sequence"/>
</dbReference>
<dbReference type="Gene3D" id="3.30.870.10">
    <property type="entry name" value="Endonuclease Chain A"/>
    <property type="match status" value="2"/>
</dbReference>
<name>J5QJY9_TRIAS</name>
<feature type="region of interest" description="Disordered" evidence="11">
    <location>
        <begin position="1679"/>
        <end position="1745"/>
    </location>
</feature>
<protein>
    <recommendedName>
        <fullName evidence="9">Phospholipase D1</fullName>
        <ecNumber evidence="3">3.1.4.4</ecNumber>
    </recommendedName>
    <alternativeName>
        <fullName evidence="8">Choline phosphatase 1</fullName>
    </alternativeName>
    <alternativeName>
        <fullName evidence="10">Phosphatidylcholine-hydrolyzing phospholipase D1</fullName>
    </alternativeName>
</protein>
<dbReference type="GO" id="GO:0004630">
    <property type="term" value="F:phospholipase D activity"/>
    <property type="evidence" value="ECO:0007669"/>
    <property type="project" value="UniProtKB-EC"/>
</dbReference>
<evidence type="ECO:0000313" key="14">
    <source>
        <dbReference type="Proteomes" id="UP000002748"/>
    </source>
</evidence>
<feature type="compositionally biased region" description="Polar residues" evidence="11">
    <location>
        <begin position="266"/>
        <end position="282"/>
    </location>
</feature>
<evidence type="ECO:0000256" key="2">
    <source>
        <dbReference type="ARBA" id="ARBA00008664"/>
    </source>
</evidence>
<dbReference type="CDD" id="cd09141">
    <property type="entry name" value="PLDc_vPLD1_2_yPLD_like_2"/>
    <property type="match status" value="1"/>
</dbReference>
<feature type="compositionally biased region" description="Polar residues" evidence="11">
    <location>
        <begin position="389"/>
        <end position="399"/>
    </location>
</feature>
<feature type="compositionally biased region" description="Basic and acidic residues" evidence="11">
    <location>
        <begin position="25"/>
        <end position="36"/>
    </location>
</feature>
<feature type="region of interest" description="Disordered" evidence="11">
    <location>
        <begin position="608"/>
        <end position="630"/>
    </location>
</feature>
<feature type="compositionally biased region" description="Gly residues" evidence="11">
    <location>
        <begin position="1488"/>
        <end position="1510"/>
    </location>
</feature>
<evidence type="ECO:0000256" key="5">
    <source>
        <dbReference type="ARBA" id="ARBA00022801"/>
    </source>
</evidence>
<gene>
    <name evidence="13" type="ORF">A1Q1_03318</name>
</gene>
<evidence type="ECO:0000256" key="9">
    <source>
        <dbReference type="ARBA" id="ARBA00074658"/>
    </source>
</evidence>
<dbReference type="GO" id="GO:0009395">
    <property type="term" value="P:phospholipid catabolic process"/>
    <property type="evidence" value="ECO:0007669"/>
    <property type="project" value="TreeGrafter"/>
</dbReference>
<dbReference type="KEGG" id="tasa:A1Q1_03318"/>
<feature type="compositionally biased region" description="Basic and acidic residues" evidence="11">
    <location>
        <begin position="1683"/>
        <end position="1697"/>
    </location>
</feature>
<comment type="caution">
    <text evidence="13">The sequence shown here is derived from an EMBL/GenBank/DDBJ whole genome shotgun (WGS) entry which is preliminary data.</text>
</comment>
<evidence type="ECO:0000256" key="10">
    <source>
        <dbReference type="ARBA" id="ARBA00079280"/>
    </source>
</evidence>
<feature type="compositionally biased region" description="Basic residues" evidence="11">
    <location>
        <begin position="1523"/>
        <end position="1534"/>
    </location>
</feature>
<dbReference type="Pfam" id="PF00614">
    <property type="entry name" value="PLDc"/>
    <property type="match status" value="1"/>
</dbReference>
<evidence type="ECO:0000313" key="13">
    <source>
        <dbReference type="EMBL" id="EJT47743.1"/>
    </source>
</evidence>
<keyword evidence="7" id="KW-0443">Lipid metabolism</keyword>
<evidence type="ECO:0000256" key="3">
    <source>
        <dbReference type="ARBA" id="ARBA00012027"/>
    </source>
</evidence>
<dbReference type="CDD" id="cd01254">
    <property type="entry name" value="PH_PLD"/>
    <property type="match status" value="1"/>
</dbReference>
<feature type="region of interest" description="Disordered" evidence="11">
    <location>
        <begin position="1453"/>
        <end position="1590"/>
    </location>
</feature>
<feature type="compositionally biased region" description="Gly residues" evidence="11">
    <location>
        <begin position="284"/>
        <end position="297"/>
    </location>
</feature>
<evidence type="ECO:0000256" key="4">
    <source>
        <dbReference type="ARBA" id="ARBA00022737"/>
    </source>
</evidence>
<feature type="domain" description="PLD phosphodiesterase" evidence="12">
    <location>
        <begin position="937"/>
        <end position="964"/>
    </location>
</feature>
<keyword evidence="5" id="KW-0378">Hydrolase</keyword>
<dbReference type="CDD" id="cd09138">
    <property type="entry name" value="PLDc_vPLD1_2_yPLD_like_1"/>
    <property type="match status" value="1"/>
</dbReference>
<dbReference type="GO" id="GO:0035091">
    <property type="term" value="F:phosphatidylinositol binding"/>
    <property type="evidence" value="ECO:0007669"/>
    <property type="project" value="InterPro"/>
</dbReference>
<comment type="catalytic activity">
    <reaction evidence="1">
        <text>a 1,2-diacyl-sn-glycero-3-phosphocholine + H2O = a 1,2-diacyl-sn-glycero-3-phosphate + choline + H(+)</text>
        <dbReference type="Rhea" id="RHEA:14445"/>
        <dbReference type="ChEBI" id="CHEBI:15354"/>
        <dbReference type="ChEBI" id="CHEBI:15377"/>
        <dbReference type="ChEBI" id="CHEBI:15378"/>
        <dbReference type="ChEBI" id="CHEBI:57643"/>
        <dbReference type="ChEBI" id="CHEBI:58608"/>
        <dbReference type="EC" id="3.1.4.4"/>
    </reaction>
</comment>
<dbReference type="SMART" id="SM00312">
    <property type="entry name" value="PX"/>
    <property type="match status" value="1"/>
</dbReference>
<feature type="region of interest" description="Disordered" evidence="11">
    <location>
        <begin position="130"/>
        <end position="153"/>
    </location>
</feature>
<comment type="similarity">
    <text evidence="2">Belongs to the phospholipase D family.</text>
</comment>
<evidence type="ECO:0000256" key="1">
    <source>
        <dbReference type="ARBA" id="ARBA00000798"/>
    </source>
</evidence>
<dbReference type="InterPro" id="IPR015679">
    <property type="entry name" value="PLipase_D_fam"/>
</dbReference>
<dbReference type="FunFam" id="3.30.870.10:FF:000011">
    <property type="entry name" value="Phospholipase"/>
    <property type="match status" value="1"/>
</dbReference>
<evidence type="ECO:0000256" key="11">
    <source>
        <dbReference type="SAM" id="MobiDB-lite"/>
    </source>
</evidence>
<dbReference type="Pfam" id="PF13091">
    <property type="entry name" value="PLDc_2"/>
    <property type="match status" value="1"/>
</dbReference>
<sequence length="1817" mass="202246">MSSAETKAPPGASGQNGNPPAAVPKTHDLGDREFMNDVKKMSDHYNLNPEDGEVFNARTIDHEPTLDPNQVSSAIPGTGFKSQLGHDGDGCEIADEAQPSKYLPHITGPRQAAMPSGVRGGDTQEAPMYQEGAAGRGPGMHEQDVSEVPVDGQGPNDHRFLADGTPRLNPDGTPRPVAFNQPYQKDELGRTTKKMPGVKEEEPPGPRTDISLAPRIVHLQFHREEDPDVPASTATAYGAPLQVTRSGEGEEPAYKDGAHMQGGKYLQSSHSKLQESPENMQPSGGAGGGVAAGASGTGGLREIQTTTIHANIEQPNGQMIHRDYEKTEVLEPQQQRTGAGATGGDPHHPGGQQHGAHHKHESYEDELLDHGLGRVPPPEDQWEDAPDQQWASAYTSPISPLTPRRGSMSNAARARIQNSSGDELGASAAGSRGGQMRNALRFGRKKRQQTTEQTQMRPPNVTNELLTNTLPVMIMKTWIDRDEDGHRAVPVLLGNLRFRIGDSVRVGNKRQNKQLQIASADRPLTDKEKERGGREWFKIECEYGEGVIKWVIYRELRDFVSLHTHYKAANIGTGISGLRSSRRVEMPEFPKQVLPYWARDSAHLYDKAESKVDRSGKGKGPARDSNPQASPRDLLQQYLVDLIRAVMFRPESNRLCVFFELSALTVALAPRGGFQGKAGFIKIPTIHVSRKNNQPGLVPSKWKNHRKPKWFIVRESYFVATDGPSETDVYDVFIIDNDFAIERPKRAYRKGLKALRRHKNSDADDIPTEMREDDEKDASQHTFYISNAQRRLKLVAKNAFIVSMERVAMQTLWAGRNRFDSFAPIRVNVAAQWLVDGRDYFWNLSRAINMAKNRIYIHDWWISPEIYLRRPGDERYRLDNLLKRKAEEGVRIFVIIYNEVMDAATPVNSPYTKKTLTGLHPNVMVQRSPSHLPNGTFYWSHHEKLCVIDETIAFMGGLDLCFGRWDTPQHCLTDEDFTEPSGPNGPVWRGKDYFNERIDEYSDLDKPFEDRFDRSRQPRMPWHDTALQILGQPARDLCRHFCQRWNYLLRTKNHTRKMPFLLPPADFTERELVDLHLNGTCEVQICRSCGPWSMGTNSKIEHSITNAYVKSIQLSEHFVYIENQFFITSTVVDNTRVKNHIGDALVERIIKAHKNGEDWRACIVIPLLPGYSYPVDKPEASSVRLILECQNRTICRGANSIFTRLRKEGINPDDYIQFFSLRTWAKFKSGALTSEMVYIHGKTMIVDDRIVLCGSANINERSQLGDRDSELLAVVRDTDMIDGTMAGKPFKVGRYAHTLRMRLMREHVGVDVDAIEEDELMLRKPLAEPQDVALWDPDNEQENHGGESGVSRLHAKSNALQRLNLTVSTAVRDIAYGVGTNLKLDAERTALKVMHPIKTLEGEAPQLMPFDEDPADRTDVGKDGQPVEGFASSVVPTLEEVTIMRQAANKVKNEMQGNADPGPNGAGRNLNVIVDANGNPIPEPQGQSGHGWADGYGPGAGPGAVAGTGGPAAQAAQEEAQKHQHHSQHLHPHHSNREPTRQDPAGLGQKESTKELHPTASNVSVTSHADSYGRPAGGSISQAGDDTTAVDPSKARNVLRKHLHYKTPAQPETLPVETPMIDPNRFHDPLDPKFWDDMWQATAVSNTEIFRKVFRCIPDDMVTTWDQYKSFANHAGKFLKKRGGGDKGDVKQTHDADGSGGGVVGPAGHDPGKPVTGDTAEQERTGKSAVQGAGGSGKPDERAGPNAVETLVGEEEPHKPSGEDEPWHQWELDEMERLLQKVKGHLVVYPTRFLEAEDMANNFLFNQERILPLLIYD</sequence>
<dbReference type="EC" id="3.1.4.4" evidence="3"/>
<keyword evidence="6" id="KW-0442">Lipid degradation</keyword>
<dbReference type="RefSeq" id="XP_014178625.1">
    <property type="nucleotide sequence ID" value="XM_014323150.1"/>
</dbReference>
<evidence type="ECO:0000256" key="6">
    <source>
        <dbReference type="ARBA" id="ARBA00022963"/>
    </source>
</evidence>
<dbReference type="OrthoDB" id="14911at2759"/>
<dbReference type="PROSITE" id="PS50035">
    <property type="entry name" value="PLD"/>
    <property type="match status" value="2"/>
</dbReference>
<feature type="region of interest" description="Disordered" evidence="11">
    <location>
        <begin position="245"/>
        <end position="297"/>
    </location>
</feature>
<evidence type="ECO:0000256" key="8">
    <source>
        <dbReference type="ARBA" id="ARBA00042228"/>
    </source>
</evidence>
<accession>J5QJY9</accession>
<dbReference type="InterPro" id="IPR025202">
    <property type="entry name" value="PLD-like_dom"/>
</dbReference>
<dbReference type="InterPro" id="IPR001683">
    <property type="entry name" value="PX_dom"/>
</dbReference>
<proteinExistence type="inferred from homology"/>
<feature type="region of interest" description="Disordered" evidence="11">
    <location>
        <begin position="329"/>
        <end position="437"/>
    </location>
</feature>
<dbReference type="InterPro" id="IPR001736">
    <property type="entry name" value="PLipase_D/transphosphatidylase"/>
</dbReference>
<dbReference type="SMART" id="SM00155">
    <property type="entry name" value="PLDc"/>
    <property type="match status" value="2"/>
</dbReference>
<dbReference type="SUPFAM" id="SSF56024">
    <property type="entry name" value="Phospholipase D/nuclease"/>
    <property type="match status" value="2"/>
</dbReference>
<dbReference type="HOGENOM" id="CLU_000690_3_2_1"/>
<reference evidence="13 14" key="1">
    <citation type="journal article" date="2012" name="Eukaryot. Cell">
        <title>Draft genome sequence of CBS 2479, the standard type strain of Trichosporon asahii.</title>
        <authorList>
            <person name="Yang R.Y."/>
            <person name="Li H.T."/>
            <person name="Zhu H."/>
            <person name="Zhou G.P."/>
            <person name="Wang M."/>
            <person name="Wang L."/>
        </authorList>
    </citation>
    <scope>NUCLEOTIDE SEQUENCE [LARGE SCALE GENOMIC DNA]</scope>
    <source>
        <strain evidence="14">ATCC 90039 / CBS 2479 / JCM 2466 / KCTC 7840 / NCYC 2677 / UAMH 7654</strain>
    </source>
</reference>